<evidence type="ECO:0000256" key="1">
    <source>
        <dbReference type="SAM" id="MobiDB-lite"/>
    </source>
</evidence>
<dbReference type="AlphaFoldDB" id="K3VVE0"/>
<comment type="caution">
    <text evidence="2">The sequence shown here is derived from an EMBL/GenBank/DDBJ whole genome shotgun (WGS) entry which is preliminary data.</text>
</comment>
<feature type="region of interest" description="Disordered" evidence="1">
    <location>
        <begin position="52"/>
        <end position="116"/>
    </location>
</feature>
<protein>
    <submittedName>
        <fullName evidence="2">Uncharacterized protein</fullName>
    </submittedName>
</protein>
<evidence type="ECO:0000313" key="3">
    <source>
        <dbReference type="Proteomes" id="UP000007978"/>
    </source>
</evidence>
<dbReference type="RefSeq" id="XP_009252868.1">
    <property type="nucleotide sequence ID" value="XM_009254593.1"/>
</dbReference>
<keyword evidence="3" id="KW-1185">Reference proteome</keyword>
<sequence length="116" mass="13044">MDDFEAIRRDLVLENEPIEKELSSLGMKWHSFDDLCQALRSETVTDSITDRDRYGMWHDPSAPTAPTIKDTEGEAGVFKSTPISSPTKKRKAENDDSSTQASKDTEGNRKNAPDKR</sequence>
<feature type="compositionally biased region" description="Basic and acidic residues" evidence="1">
    <location>
        <begin position="103"/>
        <end position="116"/>
    </location>
</feature>
<evidence type="ECO:0000313" key="2">
    <source>
        <dbReference type="EMBL" id="EKJ78368.1"/>
    </source>
</evidence>
<proteinExistence type="predicted"/>
<dbReference type="Proteomes" id="UP000007978">
    <property type="component" value="Chromosome 1"/>
</dbReference>
<dbReference type="HOGENOM" id="CLU_2097006_0_0_1"/>
<reference evidence="2 3" key="1">
    <citation type="journal article" date="2012" name="PLoS Pathog.">
        <title>Comparative pathogenomics reveals horizontally acquired novel virulence genes in fungi infecting cereal hosts.</title>
        <authorList>
            <person name="Gardiner D.M."/>
            <person name="McDonald M.C."/>
            <person name="Covarelli L."/>
            <person name="Solomon P.S."/>
            <person name="Rusu A.G."/>
            <person name="Marshall M."/>
            <person name="Kazan K."/>
            <person name="Chakraborty S."/>
            <person name="McDonald B.A."/>
            <person name="Manners J.M."/>
        </authorList>
    </citation>
    <scope>NUCLEOTIDE SEQUENCE [LARGE SCALE GENOMIC DNA]</scope>
    <source>
        <strain evidence="2 3">CS3096</strain>
    </source>
</reference>
<dbReference type="OrthoDB" id="10554542at2759"/>
<dbReference type="KEGG" id="fpu:FPSE_01473"/>
<dbReference type="GeneID" id="20360093"/>
<gene>
    <name evidence="2" type="ORF">FPSE_01473</name>
</gene>
<name>K3VVE0_FUSPC</name>
<accession>K3VVE0</accession>
<dbReference type="EMBL" id="AFNW01000049">
    <property type="protein sequence ID" value="EKJ78368.1"/>
    <property type="molecule type" value="Genomic_DNA"/>
</dbReference>
<organism evidence="2 3">
    <name type="scientific">Fusarium pseudograminearum (strain CS3096)</name>
    <name type="common">Wheat and barley crown-rot fungus</name>
    <dbReference type="NCBI Taxonomy" id="1028729"/>
    <lineage>
        <taxon>Eukaryota</taxon>
        <taxon>Fungi</taxon>
        <taxon>Dikarya</taxon>
        <taxon>Ascomycota</taxon>
        <taxon>Pezizomycotina</taxon>
        <taxon>Sordariomycetes</taxon>
        <taxon>Hypocreomycetidae</taxon>
        <taxon>Hypocreales</taxon>
        <taxon>Nectriaceae</taxon>
        <taxon>Fusarium</taxon>
    </lineage>
</organism>